<evidence type="ECO:0000256" key="1">
    <source>
        <dbReference type="ARBA" id="ARBA00022603"/>
    </source>
</evidence>
<feature type="binding site" evidence="5">
    <location>
        <position position="92"/>
    </location>
    <ligand>
        <name>S-adenosyl-L-methionine</name>
        <dbReference type="ChEBI" id="CHEBI:59789"/>
    </ligand>
</feature>
<dbReference type="InterPro" id="IPR029026">
    <property type="entry name" value="tRNA_m1G_MTases_N"/>
</dbReference>
<keyword evidence="5" id="KW-0698">rRNA processing</keyword>
<comment type="function">
    <text evidence="5">Specifically methylates the pseudouridine at position 1915 (m3Psi1915) in 23S rRNA.</text>
</comment>
<dbReference type="AlphaFoldDB" id="A0A5A8F6P7"/>
<evidence type="ECO:0000313" key="6">
    <source>
        <dbReference type="EMBL" id="KAA0258509.1"/>
    </source>
</evidence>
<dbReference type="HAMAP" id="MF_00658">
    <property type="entry name" value="23SrRNA_methyltr_H"/>
    <property type="match status" value="1"/>
</dbReference>
<keyword evidence="1 5" id="KW-0489">Methyltransferase</keyword>
<name>A0A5A8F6P7_9BACT</name>
<dbReference type="GO" id="GO:0070038">
    <property type="term" value="F:rRNA (pseudouridine-N3-)-methyltransferase activity"/>
    <property type="evidence" value="ECO:0007669"/>
    <property type="project" value="UniProtKB-UniRule"/>
</dbReference>
<feature type="binding site" evidence="5">
    <location>
        <begin position="111"/>
        <end position="116"/>
    </location>
    <ligand>
        <name>S-adenosyl-L-methionine</name>
        <dbReference type="ChEBI" id="CHEBI:59789"/>
    </ligand>
</feature>
<evidence type="ECO:0000313" key="7">
    <source>
        <dbReference type="Proteomes" id="UP000322876"/>
    </source>
</evidence>
<gene>
    <name evidence="5" type="primary">rlmH</name>
    <name evidence="6" type="ORF">FHQ18_04965</name>
</gene>
<comment type="catalytic activity">
    <reaction evidence="5">
        <text>pseudouridine(1915) in 23S rRNA + S-adenosyl-L-methionine = N(3)-methylpseudouridine(1915) in 23S rRNA + S-adenosyl-L-homocysteine + H(+)</text>
        <dbReference type="Rhea" id="RHEA:42752"/>
        <dbReference type="Rhea" id="RHEA-COMP:10221"/>
        <dbReference type="Rhea" id="RHEA-COMP:10222"/>
        <dbReference type="ChEBI" id="CHEBI:15378"/>
        <dbReference type="ChEBI" id="CHEBI:57856"/>
        <dbReference type="ChEBI" id="CHEBI:59789"/>
        <dbReference type="ChEBI" id="CHEBI:65314"/>
        <dbReference type="ChEBI" id="CHEBI:74486"/>
        <dbReference type="EC" id="2.1.1.177"/>
    </reaction>
</comment>
<dbReference type="EMBL" id="VFJB01000004">
    <property type="protein sequence ID" value="KAA0258509.1"/>
    <property type="molecule type" value="Genomic_DNA"/>
</dbReference>
<dbReference type="OrthoDB" id="9806643at2"/>
<dbReference type="PANTHER" id="PTHR33603:SF1">
    <property type="entry name" value="RIBOSOMAL RNA LARGE SUBUNIT METHYLTRANSFERASE H"/>
    <property type="match status" value="1"/>
</dbReference>
<dbReference type="Pfam" id="PF02590">
    <property type="entry name" value="SPOUT_MTase"/>
    <property type="match status" value="1"/>
</dbReference>
<reference evidence="6 7" key="1">
    <citation type="submission" date="2019-06" db="EMBL/GenBank/DDBJ databases">
        <title>Genomic insights into carbon and energy metabolism of Deferribacter autotrophicus revealed new metabolic traits in the phylum Deferribacteres.</title>
        <authorList>
            <person name="Slobodkin A.I."/>
            <person name="Slobodkina G.B."/>
            <person name="Allioux M."/>
            <person name="Alain K."/>
            <person name="Jebbar M."/>
            <person name="Shadrin V."/>
            <person name="Kublanov I.V."/>
            <person name="Toshchakov S.V."/>
            <person name="Bonch-Osmolovskaya E.A."/>
        </authorList>
    </citation>
    <scope>NUCLEOTIDE SEQUENCE [LARGE SCALE GENOMIC DNA]</scope>
    <source>
        <strain evidence="6 7">SL50</strain>
    </source>
</reference>
<dbReference type="GO" id="GO:0005737">
    <property type="term" value="C:cytoplasm"/>
    <property type="evidence" value="ECO:0007669"/>
    <property type="project" value="UniProtKB-SubCell"/>
</dbReference>
<comment type="subunit">
    <text evidence="5">Homodimer.</text>
</comment>
<dbReference type="SUPFAM" id="SSF75217">
    <property type="entry name" value="alpha/beta knot"/>
    <property type="match status" value="1"/>
</dbReference>
<proteinExistence type="inferred from homology"/>
<dbReference type="PANTHER" id="PTHR33603">
    <property type="entry name" value="METHYLTRANSFERASE"/>
    <property type="match status" value="1"/>
</dbReference>
<evidence type="ECO:0000256" key="5">
    <source>
        <dbReference type="HAMAP-Rule" id="MF_00658"/>
    </source>
</evidence>
<dbReference type="CDD" id="cd18081">
    <property type="entry name" value="RlmH-like"/>
    <property type="match status" value="1"/>
</dbReference>
<evidence type="ECO:0000256" key="3">
    <source>
        <dbReference type="ARBA" id="ARBA00022691"/>
    </source>
</evidence>
<organism evidence="6 7">
    <name type="scientific">Deferribacter autotrophicus</name>
    <dbReference type="NCBI Taxonomy" id="500465"/>
    <lineage>
        <taxon>Bacteria</taxon>
        <taxon>Pseudomonadati</taxon>
        <taxon>Deferribacterota</taxon>
        <taxon>Deferribacteres</taxon>
        <taxon>Deferribacterales</taxon>
        <taxon>Deferribacteraceae</taxon>
        <taxon>Deferribacter</taxon>
    </lineage>
</organism>
<accession>A0A5A8F6P7</accession>
<comment type="similarity">
    <text evidence="4 5">Belongs to the RNA methyltransferase RlmH family.</text>
</comment>
<dbReference type="PIRSF" id="PIRSF004505">
    <property type="entry name" value="MT_bac"/>
    <property type="match status" value="1"/>
</dbReference>
<keyword evidence="5" id="KW-0963">Cytoplasm</keyword>
<dbReference type="InterPro" id="IPR003742">
    <property type="entry name" value="RlmH-like"/>
</dbReference>
<comment type="subcellular location">
    <subcellularLocation>
        <location evidence="5">Cytoplasm</location>
    </subcellularLocation>
</comment>
<protein>
    <recommendedName>
        <fullName evidence="5">Ribosomal RNA large subunit methyltransferase H</fullName>
        <ecNumber evidence="5">2.1.1.177</ecNumber>
    </recommendedName>
    <alternativeName>
        <fullName evidence="5">23S rRNA (pseudouridine1915-N3)-methyltransferase</fullName>
    </alternativeName>
    <alternativeName>
        <fullName evidence="5">23S rRNA m3Psi1915 methyltransferase</fullName>
    </alternativeName>
    <alternativeName>
        <fullName evidence="5">rRNA (pseudouridine-N3-)-methyltransferase RlmH</fullName>
    </alternativeName>
</protein>
<dbReference type="RefSeq" id="WP_149266065.1">
    <property type="nucleotide sequence ID" value="NZ_VFJB01000004.1"/>
</dbReference>
<keyword evidence="3 5" id="KW-0949">S-adenosyl-L-methionine</keyword>
<evidence type="ECO:0000256" key="2">
    <source>
        <dbReference type="ARBA" id="ARBA00022679"/>
    </source>
</evidence>
<evidence type="ECO:0000256" key="4">
    <source>
        <dbReference type="ARBA" id="ARBA00038303"/>
    </source>
</evidence>
<sequence length="143" mass="16467">MKIRIIMGSKINNRCLKDMVNEYAKRLSSVMEIEIIDFKSTGNDVKEYEKFIKLSEGFYRVALAVEGKQLDSESFAKWFEGKQNKNIAFLIGGAKGLSEILKKKCNELFSLSKLTFAHEHALLLLSEQIYRAYTIIQGHPYHK</sequence>
<feature type="binding site" evidence="5">
    <location>
        <position position="63"/>
    </location>
    <ligand>
        <name>S-adenosyl-L-methionine</name>
        <dbReference type="ChEBI" id="CHEBI:59789"/>
    </ligand>
</feature>
<dbReference type="Proteomes" id="UP000322876">
    <property type="component" value="Unassembled WGS sequence"/>
</dbReference>
<comment type="caution">
    <text evidence="6">The sequence shown here is derived from an EMBL/GenBank/DDBJ whole genome shotgun (WGS) entry which is preliminary data.</text>
</comment>
<keyword evidence="7" id="KW-1185">Reference proteome</keyword>
<dbReference type="InterPro" id="IPR029028">
    <property type="entry name" value="Alpha/beta_knot_MTases"/>
</dbReference>
<dbReference type="EC" id="2.1.1.177" evidence="5"/>
<dbReference type="Gene3D" id="3.40.1280.10">
    <property type="match status" value="1"/>
</dbReference>
<keyword evidence="2 5" id="KW-0808">Transferase</keyword>